<dbReference type="GO" id="GO:0008270">
    <property type="term" value="F:zinc ion binding"/>
    <property type="evidence" value="ECO:0007669"/>
    <property type="project" value="UniProtKB-KW"/>
</dbReference>
<dbReference type="PROSITE" id="PS00636">
    <property type="entry name" value="DNAJ_1"/>
    <property type="match status" value="1"/>
</dbReference>
<dbReference type="InterPro" id="IPR018253">
    <property type="entry name" value="DnaJ_domain_CS"/>
</dbReference>
<comment type="caution">
    <text evidence="8">The sequence shown here is derived from an EMBL/GenBank/DDBJ whole genome shotgun (WGS) entry which is preliminary data.</text>
</comment>
<evidence type="ECO:0000256" key="3">
    <source>
        <dbReference type="ARBA" id="ARBA00022771"/>
    </source>
</evidence>
<dbReference type="CDD" id="cd10747">
    <property type="entry name" value="DnaJ_C"/>
    <property type="match status" value="1"/>
</dbReference>
<feature type="domain" description="CR-type" evidence="7">
    <location>
        <begin position="137"/>
        <end position="219"/>
    </location>
</feature>
<dbReference type="InterPro" id="IPR002939">
    <property type="entry name" value="DnaJ_C"/>
</dbReference>
<evidence type="ECO:0000259" key="7">
    <source>
        <dbReference type="PROSITE" id="PS51188"/>
    </source>
</evidence>
<evidence type="ECO:0000256" key="5">
    <source>
        <dbReference type="PROSITE-ProRule" id="PRU00546"/>
    </source>
</evidence>
<feature type="zinc finger region" description="CR-type" evidence="5">
    <location>
        <begin position="137"/>
        <end position="219"/>
    </location>
</feature>
<reference evidence="8" key="1">
    <citation type="submission" date="2021-01" db="EMBL/GenBank/DDBJ databases">
        <authorList>
            <consortium name="Genoscope - CEA"/>
            <person name="William W."/>
        </authorList>
    </citation>
    <scope>NUCLEOTIDE SEQUENCE</scope>
</reference>
<dbReference type="SMART" id="SM00271">
    <property type="entry name" value="DnaJ"/>
    <property type="match status" value="1"/>
</dbReference>
<dbReference type="Proteomes" id="UP000688137">
    <property type="component" value="Unassembled WGS sequence"/>
</dbReference>
<accession>A0A8S1NGU1</accession>
<keyword evidence="4 5" id="KW-0862">Zinc</keyword>
<dbReference type="Pfam" id="PF01556">
    <property type="entry name" value="DnaJ_C"/>
    <property type="match status" value="1"/>
</dbReference>
<dbReference type="GO" id="GO:0006457">
    <property type="term" value="P:protein folding"/>
    <property type="evidence" value="ECO:0007669"/>
    <property type="project" value="InterPro"/>
</dbReference>
<sequence length="404" mass="46181">MFGFPFSGPFGAFPQFMDEEMDQDLYDQFPQQEDVDNKELYELLEIPPQSDIATVKQAYKTLAKKYHPDRPGGSQQKFQLIQKANEVLSDPEKKKIYDKQGKQGLLRKLNVKNQQFKKCDPYKLEHKITLKDVYQGAYHKKILNNVQRTCDSCQGQGGKQSTNCQSCRGQKIVQMLVEVQPGLNVVQQAPCPDCKGKGKIFLKGNECKQCKGVGRLDGEVEIEIPIEKGVPDGYCIKLYGKGNQKQGYENGDVHVYLQIEQHPQYIRKGTDLFYQKTISLKEALTGLSLELETLDDKIINVITNQIIKPNSIMTVKEKGLPTFKDELHYGDLHIQFNIEFPTQLNQNIKNQINDILPGPNITIKNANAYKLEEFQLGEFEKHLAKQEENEEDDPNQIRVDCSIF</sequence>
<dbReference type="OMA" id="RGPDIKH"/>
<evidence type="ECO:0000256" key="2">
    <source>
        <dbReference type="ARBA" id="ARBA00022737"/>
    </source>
</evidence>
<evidence type="ECO:0000259" key="6">
    <source>
        <dbReference type="PROSITE" id="PS50076"/>
    </source>
</evidence>
<dbReference type="CDD" id="cd10719">
    <property type="entry name" value="DnaJ_zf"/>
    <property type="match status" value="1"/>
</dbReference>
<dbReference type="Pfam" id="PF00684">
    <property type="entry name" value="DnaJ_CXXCXGXG"/>
    <property type="match status" value="1"/>
</dbReference>
<name>A0A8S1NGU1_PARPR</name>
<dbReference type="PANTHER" id="PTHR43888">
    <property type="entry name" value="DNAJ-LIKE-2, ISOFORM A-RELATED"/>
    <property type="match status" value="1"/>
</dbReference>
<gene>
    <name evidence="8" type="ORF">PPRIM_AZ9-3.1.T0900125</name>
</gene>
<dbReference type="AlphaFoldDB" id="A0A8S1NGU1"/>
<dbReference type="InterPro" id="IPR001305">
    <property type="entry name" value="HSP_DnaJ_Cys-rich_dom"/>
</dbReference>
<evidence type="ECO:0000256" key="1">
    <source>
        <dbReference type="ARBA" id="ARBA00022723"/>
    </source>
</evidence>
<keyword evidence="3 5" id="KW-0863">Zinc-finger</keyword>
<dbReference type="EMBL" id="CAJJDM010000093">
    <property type="protein sequence ID" value="CAD8092327.1"/>
    <property type="molecule type" value="Genomic_DNA"/>
</dbReference>
<dbReference type="InterPro" id="IPR044713">
    <property type="entry name" value="DNJA1/2-like"/>
</dbReference>
<dbReference type="FunFam" id="2.60.260.20:FF:000006">
    <property type="entry name" value="DnaJ subfamily B member 13"/>
    <property type="match status" value="1"/>
</dbReference>
<evidence type="ECO:0000313" key="8">
    <source>
        <dbReference type="EMBL" id="CAD8092327.1"/>
    </source>
</evidence>
<dbReference type="Pfam" id="PF00226">
    <property type="entry name" value="DnaJ"/>
    <property type="match status" value="1"/>
</dbReference>
<dbReference type="CDD" id="cd06257">
    <property type="entry name" value="DnaJ"/>
    <property type="match status" value="1"/>
</dbReference>
<protein>
    <submittedName>
        <fullName evidence="8">Uncharacterized protein</fullName>
    </submittedName>
</protein>
<feature type="domain" description="J" evidence="6">
    <location>
        <begin position="39"/>
        <end position="101"/>
    </location>
</feature>
<evidence type="ECO:0000256" key="4">
    <source>
        <dbReference type="ARBA" id="ARBA00022833"/>
    </source>
</evidence>
<proteinExistence type="predicted"/>
<dbReference type="PROSITE" id="PS51188">
    <property type="entry name" value="ZF_CR"/>
    <property type="match status" value="1"/>
</dbReference>
<dbReference type="InterPro" id="IPR001623">
    <property type="entry name" value="DnaJ_domain"/>
</dbReference>
<dbReference type="GO" id="GO:0051082">
    <property type="term" value="F:unfolded protein binding"/>
    <property type="evidence" value="ECO:0007669"/>
    <property type="project" value="InterPro"/>
</dbReference>
<organism evidence="8 9">
    <name type="scientific">Paramecium primaurelia</name>
    <dbReference type="NCBI Taxonomy" id="5886"/>
    <lineage>
        <taxon>Eukaryota</taxon>
        <taxon>Sar</taxon>
        <taxon>Alveolata</taxon>
        <taxon>Ciliophora</taxon>
        <taxon>Intramacronucleata</taxon>
        <taxon>Oligohymenophorea</taxon>
        <taxon>Peniculida</taxon>
        <taxon>Parameciidae</taxon>
        <taxon>Paramecium</taxon>
    </lineage>
</organism>
<keyword evidence="9" id="KW-1185">Reference proteome</keyword>
<dbReference type="FunFam" id="1.10.287.110:FF:000352">
    <property type="entry name" value="Uncharacterized protein"/>
    <property type="match status" value="1"/>
</dbReference>
<dbReference type="FunFam" id="2.10.230.10:FF:000001">
    <property type="entry name" value="DnaJ subfamily A member 2"/>
    <property type="match status" value="1"/>
</dbReference>
<dbReference type="GO" id="GO:0030544">
    <property type="term" value="F:Hsp70 protein binding"/>
    <property type="evidence" value="ECO:0007669"/>
    <property type="project" value="InterPro"/>
</dbReference>
<keyword evidence="2" id="KW-0677">Repeat</keyword>
<keyword evidence="1 5" id="KW-0479">Metal-binding</keyword>
<dbReference type="PROSITE" id="PS50076">
    <property type="entry name" value="DNAJ_2"/>
    <property type="match status" value="1"/>
</dbReference>
<evidence type="ECO:0000313" key="9">
    <source>
        <dbReference type="Proteomes" id="UP000688137"/>
    </source>
</evidence>